<reference evidence="1" key="1">
    <citation type="submission" date="2019-10" db="EMBL/GenBank/DDBJ databases">
        <authorList>
            <consortium name="DOE Joint Genome Institute"/>
            <person name="Kuo A."/>
            <person name="Miyauchi S."/>
            <person name="Kiss E."/>
            <person name="Drula E."/>
            <person name="Kohler A."/>
            <person name="Sanchez-Garcia M."/>
            <person name="Andreopoulos B."/>
            <person name="Barry K.W."/>
            <person name="Bonito G."/>
            <person name="Buee M."/>
            <person name="Carver A."/>
            <person name="Chen C."/>
            <person name="Cichocki N."/>
            <person name="Clum A."/>
            <person name="Culley D."/>
            <person name="Crous P.W."/>
            <person name="Fauchery L."/>
            <person name="Girlanda M."/>
            <person name="Hayes R."/>
            <person name="Keri Z."/>
            <person name="Labutti K."/>
            <person name="Lipzen A."/>
            <person name="Lombard V."/>
            <person name="Magnuson J."/>
            <person name="Maillard F."/>
            <person name="Morin E."/>
            <person name="Murat C."/>
            <person name="Nolan M."/>
            <person name="Ohm R."/>
            <person name="Pangilinan J."/>
            <person name="Pereira M."/>
            <person name="Perotto S."/>
            <person name="Peter M."/>
            <person name="Riley R."/>
            <person name="Sitrit Y."/>
            <person name="Stielow B."/>
            <person name="Szollosi G."/>
            <person name="Zifcakova L."/>
            <person name="Stursova M."/>
            <person name="Spatafora J.W."/>
            <person name="Tedersoo L."/>
            <person name="Vaario L.-M."/>
            <person name="Yamada A."/>
            <person name="Yan M."/>
            <person name="Wang P."/>
            <person name="Xu J."/>
            <person name="Bruns T."/>
            <person name="Baldrian P."/>
            <person name="Vilgalys R."/>
            <person name="Henrissat B."/>
            <person name="Grigoriev I.V."/>
            <person name="Hibbett D."/>
            <person name="Nagy L.G."/>
            <person name="Martin F.M."/>
        </authorList>
    </citation>
    <scope>NUCLEOTIDE SEQUENCE</scope>
    <source>
        <strain evidence="1">P2</strain>
    </source>
</reference>
<reference evidence="1" key="2">
    <citation type="journal article" date="2020" name="Nat. Commun.">
        <title>Large-scale genome sequencing of mycorrhizal fungi provides insights into the early evolution of symbiotic traits.</title>
        <authorList>
            <person name="Miyauchi S."/>
            <person name="Kiss E."/>
            <person name="Kuo A."/>
            <person name="Drula E."/>
            <person name="Kohler A."/>
            <person name="Sanchez-Garcia M."/>
            <person name="Morin E."/>
            <person name="Andreopoulos B."/>
            <person name="Barry K.W."/>
            <person name="Bonito G."/>
            <person name="Buee M."/>
            <person name="Carver A."/>
            <person name="Chen C."/>
            <person name="Cichocki N."/>
            <person name="Clum A."/>
            <person name="Culley D."/>
            <person name="Crous P.W."/>
            <person name="Fauchery L."/>
            <person name="Girlanda M."/>
            <person name="Hayes R.D."/>
            <person name="Keri Z."/>
            <person name="LaButti K."/>
            <person name="Lipzen A."/>
            <person name="Lombard V."/>
            <person name="Magnuson J."/>
            <person name="Maillard F."/>
            <person name="Murat C."/>
            <person name="Nolan M."/>
            <person name="Ohm R.A."/>
            <person name="Pangilinan J."/>
            <person name="Pereira M.F."/>
            <person name="Perotto S."/>
            <person name="Peter M."/>
            <person name="Pfister S."/>
            <person name="Riley R."/>
            <person name="Sitrit Y."/>
            <person name="Stielow J.B."/>
            <person name="Szollosi G."/>
            <person name="Zifcakova L."/>
            <person name="Stursova M."/>
            <person name="Spatafora J.W."/>
            <person name="Tedersoo L."/>
            <person name="Vaario L.M."/>
            <person name="Yamada A."/>
            <person name="Yan M."/>
            <person name="Wang P."/>
            <person name="Xu J."/>
            <person name="Bruns T."/>
            <person name="Baldrian P."/>
            <person name="Vilgalys R."/>
            <person name="Dunand C."/>
            <person name="Henrissat B."/>
            <person name="Grigoriev I.V."/>
            <person name="Hibbett D."/>
            <person name="Nagy L.G."/>
            <person name="Martin F.M."/>
        </authorList>
    </citation>
    <scope>NUCLEOTIDE SEQUENCE</scope>
    <source>
        <strain evidence="1">P2</strain>
    </source>
</reference>
<dbReference type="EMBL" id="MU118093">
    <property type="protein sequence ID" value="KAF9645358.1"/>
    <property type="molecule type" value="Genomic_DNA"/>
</dbReference>
<gene>
    <name evidence="1" type="ORF">BDM02DRAFT_586099</name>
</gene>
<comment type="caution">
    <text evidence="1">The sequence shown here is derived from an EMBL/GenBank/DDBJ whole genome shotgun (WGS) entry which is preliminary data.</text>
</comment>
<keyword evidence="2" id="KW-1185">Reference proteome</keyword>
<name>A0ACB6Z6X1_THEGA</name>
<sequence length="89" mass="10185">MVGRRLTHTSSSFSRVSPLSTKDSFSSFSLLMRYSDALKVLHPNILVTDQHHARLVDFNWYRKAGETEYPANTNLLDIKWPEGGFTKVL</sequence>
<evidence type="ECO:0000313" key="2">
    <source>
        <dbReference type="Proteomes" id="UP000886501"/>
    </source>
</evidence>
<accession>A0ACB6Z6X1</accession>
<evidence type="ECO:0000313" key="1">
    <source>
        <dbReference type="EMBL" id="KAF9645358.1"/>
    </source>
</evidence>
<dbReference type="Proteomes" id="UP000886501">
    <property type="component" value="Unassembled WGS sequence"/>
</dbReference>
<proteinExistence type="predicted"/>
<protein>
    <submittedName>
        <fullName evidence="1">Uncharacterized protein</fullName>
    </submittedName>
</protein>
<organism evidence="1 2">
    <name type="scientific">Thelephora ganbajun</name>
    <name type="common">Ganba fungus</name>
    <dbReference type="NCBI Taxonomy" id="370292"/>
    <lineage>
        <taxon>Eukaryota</taxon>
        <taxon>Fungi</taxon>
        <taxon>Dikarya</taxon>
        <taxon>Basidiomycota</taxon>
        <taxon>Agaricomycotina</taxon>
        <taxon>Agaricomycetes</taxon>
        <taxon>Thelephorales</taxon>
        <taxon>Thelephoraceae</taxon>
        <taxon>Thelephora</taxon>
    </lineage>
</organism>